<keyword evidence="3" id="KW-0378">Hydrolase</keyword>
<dbReference type="EMBL" id="JAQOUE010000001">
    <property type="protein sequence ID" value="MDT7041819.1"/>
    <property type="molecule type" value="Genomic_DNA"/>
</dbReference>
<dbReference type="Gene3D" id="3.40.140.80">
    <property type="match status" value="1"/>
</dbReference>
<dbReference type="PANTHER" id="PTHR39962:SF1">
    <property type="entry name" value="LPXI FAMILY PROTEIN"/>
    <property type="match status" value="1"/>
</dbReference>
<evidence type="ECO:0000259" key="1">
    <source>
        <dbReference type="Pfam" id="PF06230"/>
    </source>
</evidence>
<evidence type="ECO:0000259" key="2">
    <source>
        <dbReference type="Pfam" id="PF17930"/>
    </source>
</evidence>
<name>A0ABU3K5X0_9BACT</name>
<accession>A0ABU3K5X0</accession>
<evidence type="ECO:0000313" key="4">
    <source>
        <dbReference type="Proteomes" id="UP001250932"/>
    </source>
</evidence>
<reference evidence="3 4" key="1">
    <citation type="journal article" date="2023" name="ISME J.">
        <title>Cultivation and genomic characterization of novel and ubiquitous marine nitrite-oxidizing bacteria from the Nitrospirales.</title>
        <authorList>
            <person name="Mueller A.J."/>
            <person name="Daebeler A."/>
            <person name="Herbold C.W."/>
            <person name="Kirkegaard R.H."/>
            <person name="Daims H."/>
        </authorList>
    </citation>
    <scope>NUCLEOTIDE SEQUENCE [LARGE SCALE GENOMIC DNA]</scope>
    <source>
        <strain evidence="3 4">EB</strain>
    </source>
</reference>
<dbReference type="GO" id="GO:0016787">
    <property type="term" value="F:hydrolase activity"/>
    <property type="evidence" value="ECO:0007669"/>
    <property type="project" value="UniProtKB-KW"/>
</dbReference>
<feature type="domain" description="LpxI C-terminal" evidence="1">
    <location>
        <begin position="156"/>
        <end position="284"/>
    </location>
</feature>
<dbReference type="EC" id="3.6.1.54" evidence="3"/>
<dbReference type="Proteomes" id="UP001250932">
    <property type="component" value="Unassembled WGS sequence"/>
</dbReference>
<evidence type="ECO:0000313" key="3">
    <source>
        <dbReference type="EMBL" id="MDT7041819.1"/>
    </source>
</evidence>
<dbReference type="Pfam" id="PF17930">
    <property type="entry name" value="LpxI_N"/>
    <property type="match status" value="1"/>
</dbReference>
<dbReference type="InterPro" id="IPR010415">
    <property type="entry name" value="LpxI_C"/>
</dbReference>
<proteinExistence type="predicted"/>
<dbReference type="InterPro" id="IPR041255">
    <property type="entry name" value="LpxI_N"/>
</dbReference>
<organism evidence="3 4">
    <name type="scientific">Candidatus Nitronereus thalassa</name>
    <dbReference type="NCBI Taxonomy" id="3020898"/>
    <lineage>
        <taxon>Bacteria</taxon>
        <taxon>Pseudomonadati</taxon>
        <taxon>Nitrospirota</taxon>
        <taxon>Nitrospiria</taxon>
        <taxon>Nitrospirales</taxon>
        <taxon>Nitrospiraceae</taxon>
        <taxon>Candidatus Nitronereus</taxon>
    </lineage>
</organism>
<feature type="domain" description="LpxI N-terminal" evidence="2">
    <location>
        <begin position="24"/>
        <end position="151"/>
    </location>
</feature>
<dbReference type="InterPro" id="IPR043167">
    <property type="entry name" value="LpxI_C_sf"/>
</dbReference>
<protein>
    <submittedName>
        <fullName evidence="3">UDP-2,3-diacylglucosamine diphosphatase LpxI</fullName>
        <ecNumber evidence="3">3.6.1.54</ecNumber>
    </submittedName>
</protein>
<dbReference type="Pfam" id="PF06230">
    <property type="entry name" value="LpxI_C"/>
    <property type="match status" value="1"/>
</dbReference>
<dbReference type="Gene3D" id="3.40.50.20">
    <property type="match status" value="1"/>
</dbReference>
<comment type="caution">
    <text evidence="3">The sequence shown here is derived from an EMBL/GenBank/DDBJ whole genome shotgun (WGS) entry which is preliminary data.</text>
</comment>
<dbReference type="InterPro" id="IPR053174">
    <property type="entry name" value="LpxI"/>
</dbReference>
<sequence length="289" mass="31654">MTLKSQPLQGTTSLVTPPSPGESIGLIAGNGRFPIIFAENAKKLGYTVSAVAHVGETAPELEQTVDRIHWIRIGQFNKLIRALKDDGIHQAVMLGGIKKTHMFSDVRPDLRAIALFSRLKVWKDDGILRAIAQEIESEGIKIRESTFGLSDILVPVGELSKRRPTKKELEDIRFGWEMAKEIGLLDVGQCVVVKDRVIVAVEAVEGTDEAIRRGGQLARKGAIVVKRSKPQQDFRFDLPAVGPKTIEVMQEVKATVLAVEAGKTIFLDREDMLALANRTGIAIVGMTNS</sequence>
<dbReference type="RefSeq" id="WP_313832167.1">
    <property type="nucleotide sequence ID" value="NZ_JAQOUE010000001.1"/>
</dbReference>
<gene>
    <name evidence="3" type="primary">lpxI</name>
    <name evidence="3" type="ORF">PPG34_05610</name>
</gene>
<keyword evidence="4" id="KW-1185">Reference proteome</keyword>
<dbReference type="PANTHER" id="PTHR39962">
    <property type="entry name" value="BLL4848 PROTEIN"/>
    <property type="match status" value="1"/>
</dbReference>